<feature type="compositionally biased region" description="Low complexity" evidence="1">
    <location>
        <begin position="8"/>
        <end position="20"/>
    </location>
</feature>
<organism evidence="2 3">
    <name type="scientific">Streptomyces antimycoticus</name>
    <dbReference type="NCBI Taxonomy" id="68175"/>
    <lineage>
        <taxon>Bacteria</taxon>
        <taxon>Bacillati</taxon>
        <taxon>Actinomycetota</taxon>
        <taxon>Actinomycetes</taxon>
        <taxon>Kitasatosporales</taxon>
        <taxon>Streptomycetaceae</taxon>
        <taxon>Streptomyces</taxon>
        <taxon>Streptomyces violaceusniger group</taxon>
    </lineage>
</organism>
<accession>A0A499UGJ9</accession>
<dbReference type="Proteomes" id="UP000463951">
    <property type="component" value="Chromosome"/>
</dbReference>
<gene>
    <name evidence="2" type="ORF">SSPO_012860</name>
</gene>
<feature type="region of interest" description="Disordered" evidence="1">
    <location>
        <begin position="1"/>
        <end position="20"/>
    </location>
</feature>
<proteinExistence type="predicted"/>
<evidence type="ECO:0000256" key="1">
    <source>
        <dbReference type="SAM" id="MobiDB-lite"/>
    </source>
</evidence>
<protein>
    <submittedName>
        <fullName evidence="2">Uncharacterized protein</fullName>
    </submittedName>
</protein>
<sequence length="56" mass="5583">MGPTVVVTARSASSGTGAGSTVKVAVPVPVLPDESVAVQLTRVLPTGKREPGPDRS</sequence>
<evidence type="ECO:0000313" key="3">
    <source>
        <dbReference type="Proteomes" id="UP000463951"/>
    </source>
</evidence>
<dbReference type="EMBL" id="AP019620">
    <property type="protein sequence ID" value="BBJ38568.1"/>
    <property type="molecule type" value="Genomic_DNA"/>
</dbReference>
<dbReference type="AlphaFoldDB" id="A0A499UGJ9"/>
<name>A0A499UGJ9_9ACTN</name>
<evidence type="ECO:0000313" key="2">
    <source>
        <dbReference type="EMBL" id="BBJ38568.1"/>
    </source>
</evidence>
<reference evidence="2 3" key="1">
    <citation type="journal article" date="2020" name="Int. J. Syst. Evol. Microbiol.">
        <title>Reclassification of Streptomyces castelarensis and Streptomyces sporoclivatus as later heterotypic synonyms of Streptomyces antimycoticus.</title>
        <authorList>
            <person name="Komaki H."/>
            <person name="Tamura T."/>
        </authorList>
    </citation>
    <scope>NUCLEOTIDE SEQUENCE [LARGE SCALE GENOMIC DNA]</scope>
    <source>
        <strain evidence="2 3">NBRC 100767</strain>
    </source>
</reference>